<protein>
    <submittedName>
        <fullName evidence="1">Uncharacterized protein</fullName>
    </submittedName>
</protein>
<dbReference type="AlphaFoldDB" id="A0AAI8WEY9"/>
<dbReference type="Proteomes" id="UP000509460">
    <property type="component" value="Chromosome"/>
</dbReference>
<organism evidence="1 2">
    <name type="scientific">Enterococcus mundtii</name>
    <dbReference type="NCBI Taxonomy" id="53346"/>
    <lineage>
        <taxon>Bacteria</taxon>
        <taxon>Bacillati</taxon>
        <taxon>Bacillota</taxon>
        <taxon>Bacilli</taxon>
        <taxon>Lactobacillales</taxon>
        <taxon>Enterococcaceae</taxon>
        <taxon>Enterococcus</taxon>
    </lineage>
</organism>
<name>A0AAI8WEY9_ENTMU</name>
<gene>
    <name evidence="1" type="ORF">EM151A_2912</name>
</gene>
<dbReference type="EMBL" id="AP019810">
    <property type="protein sequence ID" value="BBM16072.1"/>
    <property type="molecule type" value="Genomic_DNA"/>
</dbReference>
<evidence type="ECO:0000313" key="2">
    <source>
        <dbReference type="Proteomes" id="UP000509460"/>
    </source>
</evidence>
<evidence type="ECO:0000313" key="1">
    <source>
        <dbReference type="EMBL" id="BBM16072.1"/>
    </source>
</evidence>
<sequence length="81" mass="9456">MMQMNSLATKKYVIHKVKRTFYKANVTIPQLVVNSIANELYKEFVKCSESEQQSLLDSGELVKLLWDKHVVTKEKELLEQI</sequence>
<accession>A0AAI8WEY9</accession>
<reference evidence="1 2" key="1">
    <citation type="submission" date="2019-07" db="EMBL/GenBank/DDBJ databases">
        <title>antibiotic susceptibility of plant-derived lactic acid bacteria.</title>
        <authorList>
            <person name="Sugiyama M."/>
            <person name="Noda M."/>
        </authorList>
    </citation>
    <scope>NUCLEOTIDE SEQUENCE [LARGE SCALE GENOMIC DNA]</scope>
    <source>
        <strain evidence="1 2">15-1A</strain>
    </source>
</reference>
<proteinExistence type="predicted"/>